<proteinExistence type="predicted"/>
<reference evidence="1 2" key="1">
    <citation type="submission" date="2014-02" db="EMBL/GenBank/DDBJ databases">
        <title>Transposable element dynamics among asymbiotic and ectomycorrhizal Amanita fungi.</title>
        <authorList>
            <consortium name="DOE Joint Genome Institute"/>
            <person name="Hess J."/>
            <person name="Skrede I."/>
            <person name="Wolfe B."/>
            <person name="LaButti K."/>
            <person name="Ohm R.A."/>
            <person name="Grigoriev I.V."/>
            <person name="Pringle A."/>
        </authorList>
    </citation>
    <scope>NUCLEOTIDE SEQUENCE [LARGE SCALE GENOMIC DNA]</scope>
    <source>
        <strain evidence="1 2">SKay4041</strain>
    </source>
</reference>
<keyword evidence="2" id="KW-1185">Reference proteome</keyword>
<sequence>MAGTTLPAGNQPAAHRVGRIEWSGSYDDILNQFSYSLVNLTLWVPSSDCRVFYSPDLQTGTAFVPGTTKHPAKNVLASIRTFSHPFSETRALLYRVLQRNEKYDKITSLDATSFCSTPRRLVTCTSFNPSYSAHVARTLKILANEHPYLRTLNHHPEGC</sequence>
<accession>A0A2A9NMB6</accession>
<name>A0A2A9NMB6_9AGAR</name>
<dbReference type="AlphaFoldDB" id="A0A2A9NMB6"/>
<evidence type="ECO:0000313" key="1">
    <source>
        <dbReference type="EMBL" id="PFH48832.1"/>
    </source>
</evidence>
<evidence type="ECO:0000313" key="2">
    <source>
        <dbReference type="Proteomes" id="UP000242287"/>
    </source>
</evidence>
<gene>
    <name evidence="1" type="ORF">AMATHDRAFT_64507</name>
</gene>
<protein>
    <submittedName>
        <fullName evidence="1">Uncharacterized protein</fullName>
    </submittedName>
</protein>
<dbReference type="EMBL" id="KZ302048">
    <property type="protein sequence ID" value="PFH48832.1"/>
    <property type="molecule type" value="Genomic_DNA"/>
</dbReference>
<dbReference type="Proteomes" id="UP000242287">
    <property type="component" value="Unassembled WGS sequence"/>
</dbReference>
<organism evidence="1 2">
    <name type="scientific">Amanita thiersii Skay4041</name>
    <dbReference type="NCBI Taxonomy" id="703135"/>
    <lineage>
        <taxon>Eukaryota</taxon>
        <taxon>Fungi</taxon>
        <taxon>Dikarya</taxon>
        <taxon>Basidiomycota</taxon>
        <taxon>Agaricomycotina</taxon>
        <taxon>Agaricomycetes</taxon>
        <taxon>Agaricomycetidae</taxon>
        <taxon>Agaricales</taxon>
        <taxon>Pluteineae</taxon>
        <taxon>Amanitaceae</taxon>
        <taxon>Amanita</taxon>
    </lineage>
</organism>